<dbReference type="Proteomes" id="UP000293162">
    <property type="component" value="Unassembled WGS sequence"/>
</dbReference>
<evidence type="ECO:0000313" key="3">
    <source>
        <dbReference type="EMBL" id="RYU96087.1"/>
    </source>
</evidence>
<dbReference type="EMBL" id="SEWF01000010">
    <property type="protein sequence ID" value="RYU96087.1"/>
    <property type="molecule type" value="Genomic_DNA"/>
</dbReference>
<evidence type="ECO:0000313" key="4">
    <source>
        <dbReference type="Proteomes" id="UP000293162"/>
    </source>
</evidence>
<protein>
    <recommendedName>
        <fullName evidence="2">Uncharacterized protein YyaB-like PH domain-containing protein</fullName>
    </recommendedName>
</protein>
<name>A0A4Q5M2N0_9BACT</name>
<dbReference type="Pfam" id="PF06713">
    <property type="entry name" value="bPH_4"/>
    <property type="match status" value="1"/>
</dbReference>
<keyword evidence="4" id="KW-1185">Reference proteome</keyword>
<accession>A0A4Q5M2N0</accession>
<organism evidence="3 4">
    <name type="scientific">Emticicia agri</name>
    <dbReference type="NCBI Taxonomy" id="2492393"/>
    <lineage>
        <taxon>Bacteria</taxon>
        <taxon>Pseudomonadati</taxon>
        <taxon>Bacteroidota</taxon>
        <taxon>Cytophagia</taxon>
        <taxon>Cytophagales</taxon>
        <taxon>Leadbetterellaceae</taxon>
        <taxon>Emticicia</taxon>
    </lineage>
</organism>
<reference evidence="3 4" key="1">
    <citation type="submission" date="2019-02" db="EMBL/GenBank/DDBJ databases">
        <title>Bacterial novel species Emticicia sp. 17J42-9 isolated from soil.</title>
        <authorList>
            <person name="Jung H.-Y."/>
        </authorList>
    </citation>
    <scope>NUCLEOTIDE SEQUENCE [LARGE SCALE GENOMIC DNA]</scope>
    <source>
        <strain evidence="3 4">17J42-9</strain>
    </source>
</reference>
<evidence type="ECO:0000259" key="2">
    <source>
        <dbReference type="Pfam" id="PF06713"/>
    </source>
</evidence>
<feature type="domain" description="Uncharacterized protein YyaB-like PH" evidence="2">
    <location>
        <begin position="30"/>
        <end position="105"/>
    </location>
</feature>
<sequence>MVMTALQELWIGTIILLATAALILSFLLRTYYQIEGNMLRIVCGFLINQEIDIKKIRKIVKTDNPVSSPALSVKDRIEIYYDKYDSVIISPERQAEFIQSLKLINANISTNL</sequence>
<keyword evidence="1" id="KW-0472">Membrane</keyword>
<keyword evidence="1" id="KW-1133">Transmembrane helix</keyword>
<comment type="caution">
    <text evidence="3">The sequence shown here is derived from an EMBL/GenBank/DDBJ whole genome shotgun (WGS) entry which is preliminary data.</text>
</comment>
<gene>
    <name evidence="3" type="ORF">EWM59_08710</name>
</gene>
<evidence type="ECO:0000256" key="1">
    <source>
        <dbReference type="SAM" id="Phobius"/>
    </source>
</evidence>
<dbReference type="OrthoDB" id="1261156at2"/>
<dbReference type="InterPro" id="IPR009589">
    <property type="entry name" value="PH_YyaB-like"/>
</dbReference>
<dbReference type="GO" id="GO:0030153">
    <property type="term" value="P:bacteriocin immunity"/>
    <property type="evidence" value="ECO:0007669"/>
    <property type="project" value="InterPro"/>
</dbReference>
<feature type="transmembrane region" description="Helical" evidence="1">
    <location>
        <begin position="12"/>
        <end position="32"/>
    </location>
</feature>
<dbReference type="AlphaFoldDB" id="A0A4Q5M2N0"/>
<keyword evidence="1" id="KW-0812">Transmembrane</keyword>
<proteinExistence type="predicted"/>